<keyword evidence="2 4" id="KW-0808">Transferase</keyword>
<evidence type="ECO:0000259" key="3">
    <source>
        <dbReference type="Pfam" id="PF13649"/>
    </source>
</evidence>
<dbReference type="AlphaFoldDB" id="A0A0R2JK03"/>
<keyword evidence="5" id="KW-1185">Reference proteome</keyword>
<feature type="domain" description="Methyltransferase" evidence="3">
    <location>
        <begin position="38"/>
        <end position="134"/>
    </location>
</feature>
<comment type="caution">
    <text evidence="4">The sequence shown here is derived from an EMBL/GenBank/DDBJ whole genome shotgun (WGS) entry which is preliminary data.</text>
</comment>
<name>A0A0R2JK03_9LACO</name>
<evidence type="ECO:0000313" key="5">
    <source>
        <dbReference type="Proteomes" id="UP000051673"/>
    </source>
</evidence>
<dbReference type="RefSeq" id="WP_057786709.1">
    <property type="nucleotide sequence ID" value="NZ_CBDALJ010000012.1"/>
</dbReference>
<dbReference type="InterPro" id="IPR029063">
    <property type="entry name" value="SAM-dependent_MTases_sf"/>
</dbReference>
<keyword evidence="1 4" id="KW-0489">Methyltransferase</keyword>
<dbReference type="GO" id="GO:0008168">
    <property type="term" value="F:methyltransferase activity"/>
    <property type="evidence" value="ECO:0007669"/>
    <property type="project" value="UniProtKB-KW"/>
</dbReference>
<dbReference type="PANTHER" id="PTHR43861">
    <property type="entry name" value="TRANS-ACONITATE 2-METHYLTRANSFERASE-RELATED"/>
    <property type="match status" value="1"/>
</dbReference>
<protein>
    <submittedName>
        <fullName evidence="4">SAM-dependent methyltransferase</fullName>
    </submittedName>
</protein>
<evidence type="ECO:0000313" key="4">
    <source>
        <dbReference type="EMBL" id="KRN77552.1"/>
    </source>
</evidence>
<dbReference type="Proteomes" id="UP000051673">
    <property type="component" value="Unassembled WGS sequence"/>
</dbReference>
<dbReference type="PATRIC" id="fig|1620.3.peg.1646"/>
<dbReference type="SUPFAM" id="SSF53335">
    <property type="entry name" value="S-adenosyl-L-methionine-dependent methyltransferases"/>
    <property type="match status" value="1"/>
</dbReference>
<dbReference type="STRING" id="1620.IV67_GL001611"/>
<dbReference type="PANTHER" id="PTHR43861:SF1">
    <property type="entry name" value="TRANS-ACONITATE 2-METHYLTRANSFERASE"/>
    <property type="match status" value="1"/>
</dbReference>
<dbReference type="EMBL" id="JQCD01000018">
    <property type="protein sequence ID" value="KRN77552.1"/>
    <property type="molecule type" value="Genomic_DNA"/>
</dbReference>
<evidence type="ECO:0000256" key="1">
    <source>
        <dbReference type="ARBA" id="ARBA00022603"/>
    </source>
</evidence>
<reference evidence="4 5" key="1">
    <citation type="journal article" date="2015" name="Genome Announc.">
        <title>Expanding the biotechnology potential of lactobacilli through comparative genomics of 213 strains and associated genera.</title>
        <authorList>
            <person name="Sun Z."/>
            <person name="Harris H.M."/>
            <person name="McCann A."/>
            <person name="Guo C."/>
            <person name="Argimon S."/>
            <person name="Zhang W."/>
            <person name="Yang X."/>
            <person name="Jeffery I.B."/>
            <person name="Cooney J.C."/>
            <person name="Kagawa T.F."/>
            <person name="Liu W."/>
            <person name="Song Y."/>
            <person name="Salvetti E."/>
            <person name="Wrobel A."/>
            <person name="Rasinkangas P."/>
            <person name="Parkhill J."/>
            <person name="Rea M.C."/>
            <person name="O'Sullivan O."/>
            <person name="Ritari J."/>
            <person name="Douillard F.P."/>
            <person name="Paul Ross R."/>
            <person name="Yang R."/>
            <person name="Briner A.E."/>
            <person name="Felis G.E."/>
            <person name="de Vos W.M."/>
            <person name="Barrangou R."/>
            <person name="Klaenhammer T.R."/>
            <person name="Caufield P.W."/>
            <person name="Cui Y."/>
            <person name="Zhang H."/>
            <person name="O'Toole P.W."/>
        </authorList>
    </citation>
    <scope>NUCLEOTIDE SEQUENCE [LARGE SCALE GENOMIC DNA]</scope>
    <source>
        <strain evidence="4 5">DSM 20014</strain>
    </source>
</reference>
<dbReference type="GO" id="GO:0032259">
    <property type="term" value="P:methylation"/>
    <property type="evidence" value="ECO:0007669"/>
    <property type="project" value="UniProtKB-KW"/>
</dbReference>
<accession>A0A0R2JK03</accession>
<dbReference type="Gene3D" id="3.40.50.150">
    <property type="entry name" value="Vaccinia Virus protein VP39"/>
    <property type="match status" value="1"/>
</dbReference>
<dbReference type="InterPro" id="IPR041698">
    <property type="entry name" value="Methyltransf_25"/>
</dbReference>
<dbReference type="Pfam" id="PF13649">
    <property type="entry name" value="Methyltransf_25"/>
    <property type="match status" value="1"/>
</dbReference>
<organism evidence="4 5">
    <name type="scientific">Weissella minor</name>
    <dbReference type="NCBI Taxonomy" id="1620"/>
    <lineage>
        <taxon>Bacteria</taxon>
        <taxon>Bacillati</taxon>
        <taxon>Bacillota</taxon>
        <taxon>Bacilli</taxon>
        <taxon>Lactobacillales</taxon>
        <taxon>Lactobacillaceae</taxon>
        <taxon>Weissella</taxon>
    </lineage>
</organism>
<sequence>MNYGTFAALYDELFDESAYQDWFDYAKAAIKQPDGRLLELAGGAGRLAVMLKQAGFPEVFNFDLSPEMLKLAMTHAEDAQIDLPLIEGDMREWSDLDLTFQTITCFADSLNYLKNEHELAQTFQQVYDHLEKDGQFLFDVITPIQTDDVYPGYMYNWHDEETAFMWSSFGIEGETHTVEHELTFFVYEEEIDGYRQLQEIHTEKTYDLKVYVDLLEKVGFTNIEVTADFGRSKDTEHATRWFFNATKGS</sequence>
<dbReference type="CDD" id="cd02440">
    <property type="entry name" value="AdoMet_MTases"/>
    <property type="match status" value="1"/>
</dbReference>
<gene>
    <name evidence="4" type="ORF">IV67_GL001611</name>
</gene>
<evidence type="ECO:0000256" key="2">
    <source>
        <dbReference type="ARBA" id="ARBA00022679"/>
    </source>
</evidence>
<dbReference type="OrthoDB" id="9811589at2"/>
<proteinExistence type="predicted"/>
<dbReference type="Gene3D" id="2.20.25.110">
    <property type="entry name" value="S-adenosyl-L-methionine-dependent methyltransferases"/>
    <property type="match status" value="1"/>
</dbReference>